<evidence type="ECO:0000256" key="2">
    <source>
        <dbReference type="ARBA" id="ARBA00004496"/>
    </source>
</evidence>
<evidence type="ECO:0000256" key="1">
    <source>
        <dbReference type="ARBA" id="ARBA00001962"/>
    </source>
</evidence>
<dbReference type="InterPro" id="IPR009078">
    <property type="entry name" value="Ferritin-like_SF"/>
</dbReference>
<dbReference type="PANTHER" id="PTHR23409">
    <property type="entry name" value="RIBONUCLEOSIDE-DIPHOSPHATE REDUCTASE SMALL CHAIN"/>
    <property type="match status" value="1"/>
</dbReference>
<evidence type="ECO:0000256" key="14">
    <source>
        <dbReference type="ARBA" id="ARBA00047043"/>
    </source>
</evidence>
<comment type="subcellular location">
    <subcellularLocation>
        <location evidence="2">Cytoplasm</location>
    </subcellularLocation>
</comment>
<comment type="subunit">
    <text evidence="14">Heterodimer of a large and a small subunit. Interacts (via Cy motif and when phosphorylated at Thr-33) with CCNF; the interaction occurs exclusively in G2 and early M.</text>
</comment>
<comment type="cofactor">
    <cofactor evidence="1">
        <name>Fe cation</name>
        <dbReference type="ChEBI" id="CHEBI:24875"/>
    </cofactor>
</comment>
<sequence>MAQELDLSKDIQHWDALKPELIKTWWSDLSKKFRLQKPASMASKLLWKTSILTWIISLLTHVKDNKEREFLFNAIERMPCVKKEADWALCLIENKDATHGERVAAFAIVEGTFSSGSFASIFWLKKQ</sequence>
<dbReference type="SUPFAM" id="SSF47240">
    <property type="entry name" value="Ferritin-like"/>
    <property type="match status" value="1"/>
</dbReference>
<name>A0ABQ9TGV4_SAGOE</name>
<dbReference type="PANTHER" id="PTHR23409:SF20">
    <property type="entry name" value="RIBONUCLEOSIDE-DIPHOSPHATE REDUCTASE SUBUNIT M2"/>
    <property type="match status" value="1"/>
</dbReference>
<protein>
    <recommendedName>
        <fullName evidence="11">Ribonucleoside-diphosphate reductase subunit M2</fullName>
        <ecNumber evidence="3">1.17.4.1</ecNumber>
    </recommendedName>
    <alternativeName>
        <fullName evidence="12">Ribonucleotide reductase small chain</fullName>
    </alternativeName>
    <alternativeName>
        <fullName evidence="10">Ribonucleotide reductase small subunit</fullName>
    </alternativeName>
</protein>
<dbReference type="Pfam" id="PF00268">
    <property type="entry name" value="Ribonuc_red_sm"/>
    <property type="match status" value="1"/>
</dbReference>
<organism evidence="15 16">
    <name type="scientific">Saguinus oedipus</name>
    <name type="common">Cotton-top tamarin</name>
    <name type="synonym">Oedipomidas oedipus</name>
    <dbReference type="NCBI Taxonomy" id="9490"/>
    <lineage>
        <taxon>Eukaryota</taxon>
        <taxon>Metazoa</taxon>
        <taxon>Chordata</taxon>
        <taxon>Craniata</taxon>
        <taxon>Vertebrata</taxon>
        <taxon>Euteleostomi</taxon>
        <taxon>Mammalia</taxon>
        <taxon>Eutheria</taxon>
        <taxon>Euarchontoglires</taxon>
        <taxon>Primates</taxon>
        <taxon>Haplorrhini</taxon>
        <taxon>Platyrrhini</taxon>
        <taxon>Cebidae</taxon>
        <taxon>Callitrichinae</taxon>
        <taxon>Saguinus</taxon>
    </lineage>
</organism>
<keyword evidence="7" id="KW-0560">Oxidoreductase</keyword>
<keyword evidence="9" id="KW-0215">Deoxyribonucleotide synthesis</keyword>
<dbReference type="EMBL" id="JASSZA010000023">
    <property type="protein sequence ID" value="KAK2083956.1"/>
    <property type="molecule type" value="Genomic_DNA"/>
</dbReference>
<dbReference type="EC" id="1.17.4.1" evidence="3"/>
<evidence type="ECO:0000256" key="6">
    <source>
        <dbReference type="ARBA" id="ARBA00022723"/>
    </source>
</evidence>
<evidence type="ECO:0000256" key="11">
    <source>
        <dbReference type="ARBA" id="ARBA00040401"/>
    </source>
</evidence>
<evidence type="ECO:0000256" key="12">
    <source>
        <dbReference type="ARBA" id="ARBA00042512"/>
    </source>
</evidence>
<evidence type="ECO:0000256" key="9">
    <source>
        <dbReference type="ARBA" id="ARBA00023116"/>
    </source>
</evidence>
<evidence type="ECO:0000313" key="15">
    <source>
        <dbReference type="EMBL" id="KAK2083956.1"/>
    </source>
</evidence>
<dbReference type="Proteomes" id="UP001266305">
    <property type="component" value="Unassembled WGS sequence"/>
</dbReference>
<evidence type="ECO:0000256" key="13">
    <source>
        <dbReference type="ARBA" id="ARBA00045635"/>
    </source>
</evidence>
<keyword evidence="8" id="KW-0408">Iron</keyword>
<comment type="function">
    <text evidence="13">Provides the precursors necessary for DNA synthesis. Catalyzes the biosynthesis of deoxyribonucleotides from the corresponding ribonucleotides. Inhibits Wnt signaling.</text>
</comment>
<evidence type="ECO:0000256" key="10">
    <source>
        <dbReference type="ARBA" id="ARBA00030749"/>
    </source>
</evidence>
<keyword evidence="4" id="KW-0963">Cytoplasm</keyword>
<dbReference type="Gene3D" id="1.10.620.20">
    <property type="entry name" value="Ribonucleotide Reductase, subunit A"/>
    <property type="match status" value="1"/>
</dbReference>
<evidence type="ECO:0000256" key="4">
    <source>
        <dbReference type="ARBA" id="ARBA00022490"/>
    </source>
</evidence>
<dbReference type="InterPro" id="IPR012348">
    <property type="entry name" value="RNR-like"/>
</dbReference>
<gene>
    <name evidence="15" type="ORF">P7K49_039192</name>
</gene>
<dbReference type="InterPro" id="IPR000358">
    <property type="entry name" value="RNR_small_fam"/>
</dbReference>
<comment type="caution">
    <text evidence="15">The sequence shown here is derived from an EMBL/GenBank/DDBJ whole genome shotgun (WGS) entry which is preliminary data.</text>
</comment>
<evidence type="ECO:0000256" key="8">
    <source>
        <dbReference type="ARBA" id="ARBA00023004"/>
    </source>
</evidence>
<keyword evidence="6" id="KW-0479">Metal-binding</keyword>
<reference evidence="15 16" key="1">
    <citation type="submission" date="2023-05" db="EMBL/GenBank/DDBJ databases">
        <title>B98-5 Cell Line De Novo Hybrid Assembly: An Optical Mapping Approach.</title>
        <authorList>
            <person name="Kananen K."/>
            <person name="Auerbach J.A."/>
            <person name="Kautto E."/>
            <person name="Blachly J.S."/>
        </authorList>
    </citation>
    <scope>NUCLEOTIDE SEQUENCE [LARGE SCALE GENOMIC DNA]</scope>
    <source>
        <strain evidence="15">B95-8</strain>
        <tissue evidence="15">Cell line</tissue>
    </source>
</reference>
<accession>A0ABQ9TGV4</accession>
<keyword evidence="16" id="KW-1185">Reference proteome</keyword>
<evidence type="ECO:0000256" key="7">
    <source>
        <dbReference type="ARBA" id="ARBA00023002"/>
    </source>
</evidence>
<evidence type="ECO:0000256" key="5">
    <source>
        <dbReference type="ARBA" id="ARBA00022553"/>
    </source>
</evidence>
<keyword evidence="5" id="KW-0597">Phosphoprotein</keyword>
<evidence type="ECO:0000313" key="16">
    <source>
        <dbReference type="Proteomes" id="UP001266305"/>
    </source>
</evidence>
<evidence type="ECO:0000256" key="3">
    <source>
        <dbReference type="ARBA" id="ARBA00012274"/>
    </source>
</evidence>
<proteinExistence type="predicted"/>